<dbReference type="AlphaFoldDB" id="A0A485KG05"/>
<keyword evidence="3" id="KW-1185">Reference proteome</keyword>
<dbReference type="InterPro" id="IPR036770">
    <property type="entry name" value="Ankyrin_rpt-contain_sf"/>
</dbReference>
<name>A0A485KG05_9STRA</name>
<dbReference type="EMBL" id="VJMH01001266">
    <property type="protein sequence ID" value="KAF0712471.1"/>
    <property type="molecule type" value="Genomic_DNA"/>
</dbReference>
<sequence>MPRNEAQLPPAQRIHTSPDVMYMIWAFQRGLPHDLLPFYIYTMNCTAHHYMCYEAARVDSIVTPWLQVYGLARLSLLVSSLPRLHDTLAKYAAVHGRVDMLDVLRNNHVTVPWSHVCHSCLLVLAACYDHVSVLHSLRGMMGSLQTAAVAAITHNHPSALQYMLETSDHNKMCGWLDHHILRDVAAAGHVASLEFLVHVWFPAVNPMVIHGEGMWSDCLAGAVAHRQLEMAHWVAAICKPAATRQTTRGCWKHLCSVVGRCLQHMLRQDHLPELAVLSHVYKSWQSMTEEDPVEATKKRKMEEAWLAQATHPKRKKLMHRLVATRRPSQKR</sequence>
<dbReference type="Proteomes" id="UP000332933">
    <property type="component" value="Unassembled WGS sequence"/>
</dbReference>
<dbReference type="SUPFAM" id="SSF48403">
    <property type="entry name" value="Ankyrin repeat"/>
    <property type="match status" value="1"/>
</dbReference>
<evidence type="ECO:0000313" key="2">
    <source>
        <dbReference type="EMBL" id="VFT81916.1"/>
    </source>
</evidence>
<reference evidence="1" key="2">
    <citation type="submission" date="2019-06" db="EMBL/GenBank/DDBJ databases">
        <title>Genomics analysis of Aphanomyces spp. identifies a new class of oomycete effector associated with host adaptation.</title>
        <authorList>
            <person name="Gaulin E."/>
        </authorList>
    </citation>
    <scope>NUCLEOTIDE SEQUENCE</scope>
    <source>
        <strain evidence="1">CBS 578.67</strain>
    </source>
</reference>
<evidence type="ECO:0000313" key="3">
    <source>
        <dbReference type="Proteomes" id="UP000332933"/>
    </source>
</evidence>
<reference evidence="2 3" key="1">
    <citation type="submission" date="2019-03" db="EMBL/GenBank/DDBJ databases">
        <authorList>
            <person name="Gaulin E."/>
            <person name="Dumas B."/>
        </authorList>
    </citation>
    <scope>NUCLEOTIDE SEQUENCE [LARGE SCALE GENOMIC DNA]</scope>
    <source>
        <strain evidence="2">CBS 568.67</strain>
    </source>
</reference>
<dbReference type="OrthoDB" id="70387at2759"/>
<protein>
    <submittedName>
        <fullName evidence="2">Aste57867_4823 protein</fullName>
    </submittedName>
</protein>
<evidence type="ECO:0000313" key="1">
    <source>
        <dbReference type="EMBL" id="KAF0712471.1"/>
    </source>
</evidence>
<proteinExistence type="predicted"/>
<dbReference type="EMBL" id="CAADRA010001266">
    <property type="protein sequence ID" value="VFT81916.1"/>
    <property type="molecule type" value="Genomic_DNA"/>
</dbReference>
<organism evidence="2 3">
    <name type="scientific">Aphanomyces stellatus</name>
    <dbReference type="NCBI Taxonomy" id="120398"/>
    <lineage>
        <taxon>Eukaryota</taxon>
        <taxon>Sar</taxon>
        <taxon>Stramenopiles</taxon>
        <taxon>Oomycota</taxon>
        <taxon>Saprolegniomycetes</taxon>
        <taxon>Saprolegniales</taxon>
        <taxon>Verrucalvaceae</taxon>
        <taxon>Aphanomyces</taxon>
    </lineage>
</organism>
<accession>A0A485KG05</accession>
<gene>
    <name evidence="2" type="primary">Aste57867_4823</name>
    <name evidence="1" type="ORF">As57867_004810</name>
    <name evidence="2" type="ORF">ASTE57867_4823</name>
</gene>